<accession>A0ABY8UBI4</accession>
<sequence>MNLPRPTVQARQLQQLLALGICTEQQQALYFYQKRGPQAMRRTIVRRLCKLLPPCEAHYVAVNKQCGLSSKGLQWAQEHCEKFFFRVLGDPRQPGSAPWPAVAEMKPKQELKYLARLLTWLLGGRMVVTAMHVNALFVPGFKEWKVDSEAVTHLLVPFICVWLSVVSGGSAR</sequence>
<keyword evidence="1" id="KW-1133">Transmembrane helix</keyword>
<keyword evidence="3" id="KW-1185">Reference proteome</keyword>
<dbReference type="Proteomes" id="UP001244341">
    <property type="component" value="Chromosome 10b"/>
</dbReference>
<reference evidence="2 3" key="1">
    <citation type="submission" date="2023-05" db="EMBL/GenBank/DDBJ databases">
        <title>A 100% complete, gapless, phased diploid assembly of the Scenedesmus obliquus UTEX 3031 genome.</title>
        <authorList>
            <person name="Biondi T.C."/>
            <person name="Hanschen E.R."/>
            <person name="Kwon T."/>
            <person name="Eng W."/>
            <person name="Kruse C.P.S."/>
            <person name="Koehler S.I."/>
            <person name="Kunde Y."/>
            <person name="Gleasner C.D."/>
            <person name="You Mak K.T."/>
            <person name="Polle J."/>
            <person name="Hovde B.T."/>
            <person name="Starkenburg S.R."/>
        </authorList>
    </citation>
    <scope>NUCLEOTIDE SEQUENCE [LARGE SCALE GENOMIC DNA]</scope>
    <source>
        <strain evidence="2 3">DOE0152z</strain>
    </source>
</reference>
<evidence type="ECO:0000313" key="2">
    <source>
        <dbReference type="EMBL" id="WIA18836.1"/>
    </source>
</evidence>
<evidence type="ECO:0000313" key="3">
    <source>
        <dbReference type="Proteomes" id="UP001244341"/>
    </source>
</evidence>
<proteinExistence type="predicted"/>
<keyword evidence="1" id="KW-0472">Membrane</keyword>
<evidence type="ECO:0000256" key="1">
    <source>
        <dbReference type="SAM" id="Phobius"/>
    </source>
</evidence>
<keyword evidence="1" id="KW-0812">Transmembrane</keyword>
<dbReference type="EMBL" id="CP126217">
    <property type="protein sequence ID" value="WIA18836.1"/>
    <property type="molecule type" value="Genomic_DNA"/>
</dbReference>
<name>A0ABY8UBI4_TETOB</name>
<feature type="transmembrane region" description="Helical" evidence="1">
    <location>
        <begin position="113"/>
        <end position="138"/>
    </location>
</feature>
<feature type="transmembrane region" description="Helical" evidence="1">
    <location>
        <begin position="150"/>
        <end position="171"/>
    </location>
</feature>
<protein>
    <submittedName>
        <fullName evidence="2">Uncharacterized protein</fullName>
    </submittedName>
</protein>
<organism evidence="2 3">
    <name type="scientific">Tetradesmus obliquus</name>
    <name type="common">Green alga</name>
    <name type="synonym">Acutodesmus obliquus</name>
    <dbReference type="NCBI Taxonomy" id="3088"/>
    <lineage>
        <taxon>Eukaryota</taxon>
        <taxon>Viridiplantae</taxon>
        <taxon>Chlorophyta</taxon>
        <taxon>core chlorophytes</taxon>
        <taxon>Chlorophyceae</taxon>
        <taxon>CS clade</taxon>
        <taxon>Sphaeropleales</taxon>
        <taxon>Scenedesmaceae</taxon>
        <taxon>Tetradesmus</taxon>
    </lineage>
</organism>
<gene>
    <name evidence="2" type="ORF">OEZ85_003515</name>
</gene>